<organism evidence="1 2">
    <name type="scientific">Niastella vici</name>
    <dbReference type="NCBI Taxonomy" id="1703345"/>
    <lineage>
        <taxon>Bacteria</taxon>
        <taxon>Pseudomonadati</taxon>
        <taxon>Bacteroidota</taxon>
        <taxon>Chitinophagia</taxon>
        <taxon>Chitinophagales</taxon>
        <taxon>Chitinophagaceae</taxon>
        <taxon>Niastella</taxon>
    </lineage>
</organism>
<reference evidence="1 2" key="1">
    <citation type="submission" date="2016-03" db="EMBL/GenBank/DDBJ databases">
        <title>Niastella vici sp. nov., isolated from farmland soil.</title>
        <authorList>
            <person name="Chen L."/>
            <person name="Wang D."/>
            <person name="Yang S."/>
            <person name="Wang G."/>
        </authorList>
    </citation>
    <scope>NUCLEOTIDE SEQUENCE [LARGE SCALE GENOMIC DNA]</scope>
    <source>
        <strain evidence="1 2">DJ57</strain>
    </source>
</reference>
<protein>
    <submittedName>
        <fullName evidence="1">Uncharacterized protein</fullName>
    </submittedName>
</protein>
<proteinExistence type="predicted"/>
<sequence>MQNKTNDCLVKLCTWLGFKADRPCLAEPSRRRSGGPALLFFPFYITVPVRLPEGVKTGAGCQSVCLISRPKNLVYEDIRPK</sequence>
<name>A0A1V9FRI6_9BACT</name>
<keyword evidence="2" id="KW-1185">Reference proteome</keyword>
<comment type="caution">
    <text evidence="1">The sequence shown here is derived from an EMBL/GenBank/DDBJ whole genome shotgun (WGS) entry which is preliminary data.</text>
</comment>
<dbReference type="Proteomes" id="UP000192796">
    <property type="component" value="Unassembled WGS sequence"/>
</dbReference>
<dbReference type="AlphaFoldDB" id="A0A1V9FRI6"/>
<accession>A0A1V9FRI6</accession>
<evidence type="ECO:0000313" key="1">
    <source>
        <dbReference type="EMBL" id="OQP60953.1"/>
    </source>
</evidence>
<gene>
    <name evidence="1" type="ORF">A3860_04285</name>
</gene>
<evidence type="ECO:0000313" key="2">
    <source>
        <dbReference type="Proteomes" id="UP000192796"/>
    </source>
</evidence>
<dbReference type="EMBL" id="LVYD01000058">
    <property type="protein sequence ID" value="OQP60953.1"/>
    <property type="molecule type" value="Genomic_DNA"/>
</dbReference>